<evidence type="ECO:0000313" key="6">
    <source>
        <dbReference type="EMBL" id="KAF3200208.1"/>
    </source>
</evidence>
<dbReference type="InterPro" id="IPR036259">
    <property type="entry name" value="MFS_trans_sf"/>
</dbReference>
<dbReference type="InterPro" id="IPR050360">
    <property type="entry name" value="MFS_Sugar_Transporters"/>
</dbReference>
<dbReference type="PANTHER" id="PTHR48022:SF47">
    <property type="entry name" value="MAJOR FACILITATOR SUPERFAMILY (MFS) PROFILE DOMAIN-CONTAINING PROTEIN"/>
    <property type="match status" value="1"/>
</dbReference>
<dbReference type="GO" id="GO:0005351">
    <property type="term" value="F:carbohydrate:proton symporter activity"/>
    <property type="evidence" value="ECO:0007669"/>
    <property type="project" value="TreeGrafter"/>
</dbReference>
<reference evidence="6 7" key="1">
    <citation type="submission" date="2019-06" db="EMBL/GenBank/DDBJ databases">
        <authorList>
            <person name="Palmer J.M."/>
        </authorList>
    </citation>
    <scope>NUCLEOTIDE SEQUENCE [LARGE SCALE GENOMIC DNA]</scope>
    <source>
        <strain evidence="6 7">TWF106</strain>
    </source>
</reference>
<dbReference type="InterPro" id="IPR005828">
    <property type="entry name" value="MFS_sugar_transport-like"/>
</dbReference>
<keyword evidence="2 5" id="KW-0812">Transmembrane</keyword>
<evidence type="ECO:0000256" key="4">
    <source>
        <dbReference type="ARBA" id="ARBA00023136"/>
    </source>
</evidence>
<accession>A0A7C8Q8U3</accession>
<dbReference type="EMBL" id="WIWS01000173">
    <property type="protein sequence ID" value="KAF3200208.1"/>
    <property type="molecule type" value="Genomic_DNA"/>
</dbReference>
<evidence type="ECO:0000313" key="7">
    <source>
        <dbReference type="Proteomes" id="UP000472727"/>
    </source>
</evidence>
<sequence length="122" mass="13600">MEANMGCFDEQMALAATANWIFNFALGLFVPPAFKNITWKILCMGAAVQAFFTYPETAGKTLEEIEQLFSHEGPLPWKTKKGESTLDAKVQEIADQSAEKRMMGMREEMGAGKSEQVENITQ</sequence>
<keyword evidence="4 5" id="KW-0472">Membrane</keyword>
<evidence type="ECO:0000256" key="2">
    <source>
        <dbReference type="ARBA" id="ARBA00022692"/>
    </source>
</evidence>
<name>A0A7C8Q8U3_ORBOL</name>
<organism evidence="6 7">
    <name type="scientific">Orbilia oligospora</name>
    <name type="common">Nematode-trapping fungus</name>
    <name type="synonym">Arthrobotrys oligospora</name>
    <dbReference type="NCBI Taxonomy" id="2813651"/>
    <lineage>
        <taxon>Eukaryota</taxon>
        <taxon>Fungi</taxon>
        <taxon>Dikarya</taxon>
        <taxon>Ascomycota</taxon>
        <taxon>Pezizomycotina</taxon>
        <taxon>Orbiliomycetes</taxon>
        <taxon>Orbiliales</taxon>
        <taxon>Orbiliaceae</taxon>
        <taxon>Orbilia</taxon>
    </lineage>
</organism>
<dbReference type="Proteomes" id="UP000472727">
    <property type="component" value="Unassembled WGS sequence"/>
</dbReference>
<protein>
    <recommendedName>
        <fullName evidence="8">Major facilitator superfamily (MFS) profile domain-containing protein</fullName>
    </recommendedName>
</protein>
<feature type="transmembrane region" description="Helical" evidence="5">
    <location>
        <begin position="12"/>
        <end position="34"/>
    </location>
</feature>
<dbReference type="PANTHER" id="PTHR48022">
    <property type="entry name" value="PLASTIDIC GLUCOSE TRANSPORTER 4"/>
    <property type="match status" value="1"/>
</dbReference>
<evidence type="ECO:0000256" key="1">
    <source>
        <dbReference type="ARBA" id="ARBA00004141"/>
    </source>
</evidence>
<keyword evidence="3 5" id="KW-1133">Transmembrane helix</keyword>
<evidence type="ECO:0000256" key="3">
    <source>
        <dbReference type="ARBA" id="ARBA00022989"/>
    </source>
</evidence>
<dbReference type="AlphaFoldDB" id="A0A7C8Q8U3"/>
<proteinExistence type="predicted"/>
<comment type="subcellular location">
    <subcellularLocation>
        <location evidence="1">Membrane</location>
        <topology evidence="1">Multi-pass membrane protein</topology>
    </subcellularLocation>
</comment>
<gene>
    <name evidence="6" type="ORF">TWF106_003442</name>
</gene>
<comment type="caution">
    <text evidence="6">The sequence shown here is derived from an EMBL/GenBank/DDBJ whole genome shotgun (WGS) entry which is preliminary data.</text>
</comment>
<dbReference type="Gene3D" id="1.20.1250.20">
    <property type="entry name" value="MFS general substrate transporter like domains"/>
    <property type="match status" value="1"/>
</dbReference>
<evidence type="ECO:0008006" key="8">
    <source>
        <dbReference type="Google" id="ProtNLM"/>
    </source>
</evidence>
<evidence type="ECO:0000256" key="5">
    <source>
        <dbReference type="SAM" id="Phobius"/>
    </source>
</evidence>
<dbReference type="Pfam" id="PF00083">
    <property type="entry name" value="Sugar_tr"/>
    <property type="match status" value="1"/>
</dbReference>
<dbReference type="GO" id="GO:0016020">
    <property type="term" value="C:membrane"/>
    <property type="evidence" value="ECO:0007669"/>
    <property type="project" value="UniProtKB-SubCell"/>
</dbReference>